<gene>
    <name evidence="8" type="ORF">SAMN02910350_01971</name>
</gene>
<evidence type="ECO:0000313" key="9">
    <source>
        <dbReference type="Proteomes" id="UP000199428"/>
    </source>
</evidence>
<comment type="subcellular location">
    <subcellularLocation>
        <location evidence="1">Cell membrane</location>
        <topology evidence="1">Multi-pass membrane protein</topology>
    </subcellularLocation>
</comment>
<organism evidence="8 9">
    <name type="scientific">Pseudobutyrivibrio xylanivorans</name>
    <dbReference type="NCBI Taxonomy" id="185007"/>
    <lineage>
        <taxon>Bacteria</taxon>
        <taxon>Bacillati</taxon>
        <taxon>Bacillota</taxon>
        <taxon>Clostridia</taxon>
        <taxon>Lachnospirales</taxon>
        <taxon>Lachnospiraceae</taxon>
        <taxon>Pseudobutyrivibrio</taxon>
    </lineage>
</organism>
<feature type="transmembrane region" description="Helical" evidence="6">
    <location>
        <begin position="96"/>
        <end position="112"/>
    </location>
</feature>
<dbReference type="PANTHER" id="PTHR30561">
    <property type="entry name" value="SMR FAMILY PROTON-DEPENDENT DRUG EFFLUX TRANSPORTER SUGE"/>
    <property type="match status" value="1"/>
</dbReference>
<keyword evidence="4 6" id="KW-1133">Transmembrane helix</keyword>
<evidence type="ECO:0000259" key="7">
    <source>
        <dbReference type="Pfam" id="PF03151"/>
    </source>
</evidence>
<keyword evidence="5 6" id="KW-0472">Membrane</keyword>
<dbReference type="Gene3D" id="1.10.3730.20">
    <property type="match status" value="1"/>
</dbReference>
<dbReference type="Proteomes" id="UP000199428">
    <property type="component" value="Unassembled WGS sequence"/>
</dbReference>
<reference evidence="8 9" key="1">
    <citation type="submission" date="2016-10" db="EMBL/GenBank/DDBJ databases">
        <authorList>
            <person name="de Groot N.N."/>
        </authorList>
    </citation>
    <scope>NUCLEOTIDE SEQUENCE [LARGE SCALE GENOMIC DNA]</scope>
    <source>
        <strain evidence="8 9">DSM 10317</strain>
    </source>
</reference>
<dbReference type="GO" id="GO:0005886">
    <property type="term" value="C:plasma membrane"/>
    <property type="evidence" value="ECO:0007669"/>
    <property type="project" value="UniProtKB-SubCell"/>
</dbReference>
<evidence type="ECO:0000256" key="2">
    <source>
        <dbReference type="ARBA" id="ARBA00022475"/>
    </source>
</evidence>
<dbReference type="PROSITE" id="PS51257">
    <property type="entry name" value="PROKAR_LIPOPROTEIN"/>
    <property type="match status" value="1"/>
</dbReference>
<name>A0A1G5S0K1_PSEXY</name>
<evidence type="ECO:0000256" key="1">
    <source>
        <dbReference type="ARBA" id="ARBA00004651"/>
    </source>
</evidence>
<proteinExistence type="predicted"/>
<sequence>MLKFALIMLTGTFIASCSQIILKKAAEKEYPSKIAEYLNPMVMGAYIVFFGASLCSVLGYKKVPLSIGPILEATGYIWVAILGKVFLGEKISTKKALGLVIIIVGIIIAAFGV</sequence>
<evidence type="ECO:0000256" key="5">
    <source>
        <dbReference type="ARBA" id="ARBA00023136"/>
    </source>
</evidence>
<dbReference type="RefSeq" id="WP_028247445.1">
    <property type="nucleotide sequence ID" value="NZ_FMWK01000010.1"/>
</dbReference>
<dbReference type="InterPro" id="IPR037185">
    <property type="entry name" value="EmrE-like"/>
</dbReference>
<feature type="transmembrane region" description="Helical" evidence="6">
    <location>
        <begin position="43"/>
        <end position="60"/>
    </location>
</feature>
<accession>A0A1G5S0K1</accession>
<keyword evidence="2" id="KW-1003">Cell membrane</keyword>
<dbReference type="SUPFAM" id="SSF103481">
    <property type="entry name" value="Multidrug resistance efflux transporter EmrE"/>
    <property type="match status" value="1"/>
</dbReference>
<dbReference type="InterPro" id="IPR004853">
    <property type="entry name" value="Sugar_P_trans_dom"/>
</dbReference>
<dbReference type="AlphaFoldDB" id="A0A1G5S0K1"/>
<dbReference type="Pfam" id="PF03151">
    <property type="entry name" value="TPT"/>
    <property type="match status" value="1"/>
</dbReference>
<evidence type="ECO:0000256" key="3">
    <source>
        <dbReference type="ARBA" id="ARBA00022692"/>
    </source>
</evidence>
<keyword evidence="3 6" id="KW-0812">Transmembrane</keyword>
<evidence type="ECO:0000256" key="6">
    <source>
        <dbReference type="SAM" id="Phobius"/>
    </source>
</evidence>
<feature type="domain" description="Sugar phosphate transporter" evidence="7">
    <location>
        <begin position="17"/>
        <end position="111"/>
    </location>
</feature>
<evidence type="ECO:0000313" key="8">
    <source>
        <dbReference type="EMBL" id="SCZ79786.1"/>
    </source>
</evidence>
<evidence type="ECO:0000256" key="4">
    <source>
        <dbReference type="ARBA" id="ARBA00022989"/>
    </source>
</evidence>
<protein>
    <submittedName>
        <fullName evidence="8">Triose-phosphate Transporter family protein</fullName>
    </submittedName>
</protein>
<dbReference type="EMBL" id="FMWK01000010">
    <property type="protein sequence ID" value="SCZ79786.1"/>
    <property type="molecule type" value="Genomic_DNA"/>
</dbReference>
<dbReference type="GO" id="GO:0022857">
    <property type="term" value="F:transmembrane transporter activity"/>
    <property type="evidence" value="ECO:0007669"/>
    <property type="project" value="InterPro"/>
</dbReference>
<dbReference type="InterPro" id="IPR000390">
    <property type="entry name" value="Small_drug/metabolite_transptr"/>
</dbReference>
<dbReference type="PANTHER" id="PTHR30561:SF9">
    <property type="entry name" value="4-AMINO-4-DEOXY-L-ARABINOSE-PHOSPHOUNDECAPRENOL FLIPPASE SUBUNIT ARNF-RELATED"/>
    <property type="match status" value="1"/>
</dbReference>